<keyword evidence="2" id="KW-1185">Reference proteome</keyword>
<proteinExistence type="predicted"/>
<evidence type="ECO:0000313" key="2">
    <source>
        <dbReference type="Proteomes" id="UP000054549"/>
    </source>
</evidence>
<organism evidence="1 2">
    <name type="scientific">Amanita muscaria (strain Koide BX008)</name>
    <dbReference type="NCBI Taxonomy" id="946122"/>
    <lineage>
        <taxon>Eukaryota</taxon>
        <taxon>Fungi</taxon>
        <taxon>Dikarya</taxon>
        <taxon>Basidiomycota</taxon>
        <taxon>Agaricomycotina</taxon>
        <taxon>Agaricomycetes</taxon>
        <taxon>Agaricomycetidae</taxon>
        <taxon>Agaricales</taxon>
        <taxon>Pluteineae</taxon>
        <taxon>Amanitaceae</taxon>
        <taxon>Amanita</taxon>
    </lineage>
</organism>
<dbReference type="Proteomes" id="UP000054549">
    <property type="component" value="Unassembled WGS sequence"/>
</dbReference>
<accession>A0A0C2WNA0</accession>
<name>A0A0C2WNA0_AMAMK</name>
<gene>
    <name evidence="1" type="ORF">M378DRAFT_363200</name>
</gene>
<reference evidence="1 2" key="1">
    <citation type="submission" date="2014-04" db="EMBL/GenBank/DDBJ databases">
        <title>Evolutionary Origins and Diversification of the Mycorrhizal Mutualists.</title>
        <authorList>
            <consortium name="DOE Joint Genome Institute"/>
            <consortium name="Mycorrhizal Genomics Consortium"/>
            <person name="Kohler A."/>
            <person name="Kuo A."/>
            <person name="Nagy L.G."/>
            <person name="Floudas D."/>
            <person name="Copeland A."/>
            <person name="Barry K.W."/>
            <person name="Cichocki N."/>
            <person name="Veneault-Fourrey C."/>
            <person name="LaButti K."/>
            <person name="Lindquist E.A."/>
            <person name="Lipzen A."/>
            <person name="Lundell T."/>
            <person name="Morin E."/>
            <person name="Murat C."/>
            <person name="Riley R."/>
            <person name="Ohm R."/>
            <person name="Sun H."/>
            <person name="Tunlid A."/>
            <person name="Henrissat B."/>
            <person name="Grigoriev I.V."/>
            <person name="Hibbett D.S."/>
            <person name="Martin F."/>
        </authorList>
    </citation>
    <scope>NUCLEOTIDE SEQUENCE [LARGE SCALE GENOMIC DNA]</scope>
    <source>
        <strain evidence="1 2">Koide BX008</strain>
    </source>
</reference>
<dbReference type="EMBL" id="KN818359">
    <property type="protein sequence ID" value="KIL57733.1"/>
    <property type="molecule type" value="Genomic_DNA"/>
</dbReference>
<dbReference type="AlphaFoldDB" id="A0A0C2WNA0"/>
<evidence type="ECO:0000313" key="1">
    <source>
        <dbReference type="EMBL" id="KIL57733.1"/>
    </source>
</evidence>
<sequence>MPIFFGSVISRQFSRGILSTAEKPDTMSSRLDTWLASHIFCWLWRYRLMLRDRRAEKAGNCHVKVNFNLY</sequence>
<dbReference type="HOGENOM" id="CLU_2757247_0_0_1"/>
<protein>
    <submittedName>
        <fullName evidence="1">Uncharacterized protein</fullName>
    </submittedName>
</protein>
<dbReference type="InParanoid" id="A0A0C2WNA0"/>